<dbReference type="EMBL" id="BGPR01000769">
    <property type="protein sequence ID" value="GBM34803.1"/>
    <property type="molecule type" value="Genomic_DNA"/>
</dbReference>
<name>A0A4Y2EZZ5_ARAVE</name>
<evidence type="ECO:0000313" key="2">
    <source>
        <dbReference type="Proteomes" id="UP000499080"/>
    </source>
</evidence>
<evidence type="ECO:0000313" key="1">
    <source>
        <dbReference type="EMBL" id="GBM34803.1"/>
    </source>
</evidence>
<dbReference type="AlphaFoldDB" id="A0A4Y2EZZ5"/>
<protein>
    <submittedName>
        <fullName evidence="1">Uncharacterized protein</fullName>
    </submittedName>
</protein>
<reference evidence="1 2" key="1">
    <citation type="journal article" date="2019" name="Sci. Rep.">
        <title>Orb-weaving spider Araneus ventricosus genome elucidates the spidroin gene catalogue.</title>
        <authorList>
            <person name="Kono N."/>
            <person name="Nakamura H."/>
            <person name="Ohtoshi R."/>
            <person name="Moran D.A.P."/>
            <person name="Shinohara A."/>
            <person name="Yoshida Y."/>
            <person name="Fujiwara M."/>
            <person name="Mori M."/>
            <person name="Tomita M."/>
            <person name="Arakawa K."/>
        </authorList>
    </citation>
    <scope>NUCLEOTIDE SEQUENCE [LARGE SCALE GENOMIC DNA]</scope>
</reference>
<gene>
    <name evidence="1" type="ORF">AVEN_7850_1</name>
</gene>
<sequence>MTLPTHPANYQASASYTHRQMEHSCCQMIPIRITQTNEGNHSVRAVYNRWEGVLGAYHFDELRQLELDGDREGLRNVDHRPNQLVVAGDEIIVQPLRIGIPFCK</sequence>
<comment type="caution">
    <text evidence="1">The sequence shown here is derived from an EMBL/GenBank/DDBJ whole genome shotgun (WGS) entry which is preliminary data.</text>
</comment>
<dbReference type="Proteomes" id="UP000499080">
    <property type="component" value="Unassembled WGS sequence"/>
</dbReference>
<keyword evidence="2" id="KW-1185">Reference proteome</keyword>
<dbReference type="OrthoDB" id="7472424at2759"/>
<accession>A0A4Y2EZZ5</accession>
<proteinExistence type="predicted"/>
<organism evidence="1 2">
    <name type="scientific">Araneus ventricosus</name>
    <name type="common">Orbweaver spider</name>
    <name type="synonym">Epeira ventricosa</name>
    <dbReference type="NCBI Taxonomy" id="182803"/>
    <lineage>
        <taxon>Eukaryota</taxon>
        <taxon>Metazoa</taxon>
        <taxon>Ecdysozoa</taxon>
        <taxon>Arthropoda</taxon>
        <taxon>Chelicerata</taxon>
        <taxon>Arachnida</taxon>
        <taxon>Araneae</taxon>
        <taxon>Araneomorphae</taxon>
        <taxon>Entelegynae</taxon>
        <taxon>Araneoidea</taxon>
        <taxon>Araneidae</taxon>
        <taxon>Araneus</taxon>
    </lineage>
</organism>